<dbReference type="InterPro" id="IPR002347">
    <property type="entry name" value="SDR_fam"/>
</dbReference>
<dbReference type="EC" id="1.-.-.-" evidence="3"/>
<protein>
    <submittedName>
        <fullName evidence="3">Uncharacterized short-chain type dehydrogenase/reductase y4mP</fullName>
        <ecNumber evidence="3">1.-.-.-</ecNumber>
    </submittedName>
</protein>
<dbReference type="PANTHER" id="PTHR42879:SF2">
    <property type="entry name" value="3-OXOACYL-[ACYL-CARRIER-PROTEIN] REDUCTASE FABG"/>
    <property type="match status" value="1"/>
</dbReference>
<dbReference type="Pfam" id="PF13561">
    <property type="entry name" value="adh_short_C2"/>
    <property type="match status" value="1"/>
</dbReference>
<organism evidence="3">
    <name type="scientific">uncultured delta proteobacterium</name>
    <dbReference type="NCBI Taxonomy" id="34034"/>
    <lineage>
        <taxon>Bacteria</taxon>
        <taxon>Deltaproteobacteria</taxon>
        <taxon>environmental samples</taxon>
    </lineage>
</organism>
<reference evidence="3" key="1">
    <citation type="submission" date="2016-04" db="EMBL/GenBank/DDBJ databases">
        <authorList>
            <person name="Evans L.H."/>
            <person name="Alamgir A."/>
            <person name="Owens N."/>
            <person name="Weber N.D."/>
            <person name="Virtaneva K."/>
            <person name="Barbian K."/>
            <person name="Babar A."/>
            <person name="Rosenke K."/>
        </authorList>
    </citation>
    <scope>NUCLEOTIDE SEQUENCE</scope>
    <source>
        <strain evidence="3">86</strain>
    </source>
</reference>
<dbReference type="PANTHER" id="PTHR42879">
    <property type="entry name" value="3-OXOACYL-(ACYL-CARRIER-PROTEIN) REDUCTASE"/>
    <property type="match status" value="1"/>
</dbReference>
<dbReference type="SUPFAM" id="SSF51735">
    <property type="entry name" value="NAD(P)-binding Rossmann-fold domains"/>
    <property type="match status" value="1"/>
</dbReference>
<dbReference type="FunFam" id="3.40.50.720:FF:000173">
    <property type="entry name" value="3-oxoacyl-[acyl-carrier protein] reductase"/>
    <property type="match status" value="1"/>
</dbReference>
<accession>A0A212KEG5</accession>
<dbReference type="GO" id="GO:0032787">
    <property type="term" value="P:monocarboxylic acid metabolic process"/>
    <property type="evidence" value="ECO:0007669"/>
    <property type="project" value="UniProtKB-ARBA"/>
</dbReference>
<comment type="similarity">
    <text evidence="1">Belongs to the short-chain dehydrogenases/reductases (SDR) family.</text>
</comment>
<proteinExistence type="inferred from homology"/>
<dbReference type="PRINTS" id="PR00080">
    <property type="entry name" value="SDRFAMILY"/>
</dbReference>
<dbReference type="AlphaFoldDB" id="A0A212KEG5"/>
<dbReference type="EMBL" id="FLUQ01000006">
    <property type="protein sequence ID" value="SBW10134.1"/>
    <property type="molecule type" value="Genomic_DNA"/>
</dbReference>
<sequence length="249" mass="25955">MNFSGQTAIITGAGSERGFGRTIAQFLAERGCNIVASDLDEAGARETAKFVEAKGRKAIGMFCDVTDPSSVTASMEDAVKAMGQIHILINNAGYTQKIASQDIGLADWNKMIAVHLTGSFLCAQAIIPHMTQKGYGRIVSISSLGMRNGGVTGGAHYCAAKAGIAAFSRTLAKDTAKHGVTVNCVAPGPCLTDIGGLKYEDKTVPSDILMGRRGTREEVAAAIAFLASPLASYITGVNLDVNGGAYFPM</sequence>
<evidence type="ECO:0000313" key="3">
    <source>
        <dbReference type="EMBL" id="SBW10134.1"/>
    </source>
</evidence>
<keyword evidence="2 3" id="KW-0560">Oxidoreductase</keyword>
<dbReference type="InterPro" id="IPR036291">
    <property type="entry name" value="NAD(P)-bd_dom_sf"/>
</dbReference>
<dbReference type="InterPro" id="IPR020904">
    <property type="entry name" value="Sc_DH/Rdtase_CS"/>
</dbReference>
<dbReference type="Gene3D" id="3.40.50.720">
    <property type="entry name" value="NAD(P)-binding Rossmann-like Domain"/>
    <property type="match status" value="1"/>
</dbReference>
<evidence type="ECO:0000256" key="1">
    <source>
        <dbReference type="ARBA" id="ARBA00006484"/>
    </source>
</evidence>
<name>A0A212KEG5_9DELT</name>
<gene>
    <name evidence="3" type="ORF">KL86DPRO_60044</name>
</gene>
<dbReference type="CDD" id="cd05233">
    <property type="entry name" value="SDR_c"/>
    <property type="match status" value="1"/>
</dbReference>
<dbReference type="GO" id="GO:0016491">
    <property type="term" value="F:oxidoreductase activity"/>
    <property type="evidence" value="ECO:0007669"/>
    <property type="project" value="UniProtKB-KW"/>
</dbReference>
<dbReference type="InterPro" id="IPR050259">
    <property type="entry name" value="SDR"/>
</dbReference>
<evidence type="ECO:0000256" key="2">
    <source>
        <dbReference type="ARBA" id="ARBA00023002"/>
    </source>
</evidence>
<dbReference type="PRINTS" id="PR00081">
    <property type="entry name" value="GDHRDH"/>
</dbReference>
<dbReference type="PROSITE" id="PS00061">
    <property type="entry name" value="ADH_SHORT"/>
    <property type="match status" value="1"/>
</dbReference>